<keyword evidence="2" id="KW-0067">ATP-binding</keyword>
<dbReference type="GO" id="GO:0005524">
    <property type="term" value="F:ATP binding"/>
    <property type="evidence" value="ECO:0007669"/>
    <property type="project" value="UniProtKB-KW"/>
</dbReference>
<feature type="domain" description="UvrD-like helicase C-terminal" evidence="3">
    <location>
        <begin position="524"/>
        <end position="575"/>
    </location>
</feature>
<reference evidence="4" key="1">
    <citation type="submission" date="2020-06" db="EMBL/GenBank/DDBJ databases">
        <title>Lateral gene transfer of anion-conducting channel rhodopsins between green algae and giant viruses.</title>
        <authorList>
            <person name="Rozenberg A."/>
            <person name="Oppermann J."/>
            <person name="Wietek J."/>
            <person name="Fernandez Lahore R.G."/>
            <person name="Sandaa R.-A."/>
            <person name="Bratbak G."/>
            <person name="Hegemann P."/>
            <person name="Beja O."/>
        </authorList>
    </citation>
    <scope>NUCLEOTIDE SEQUENCE</scope>
    <source>
        <strain evidence="4">01B</strain>
    </source>
</reference>
<proteinExistence type="predicted"/>
<sequence length="606" mass="70422">MSKLNKEISSHLFQKYLTIRKEYQSKLLPKTNDWIEKDVTIVCDKTFIHIQLLSKCDIHPNSLYKLLNVFRLKPECCFSEILVNPYKFVTLPDNVFSFDKAHDIAERFQLEVDTSVVYKAWIYDFILFKNNQFYIDRKLLFSKFVEYFPDCDPDVISTLCIKMNYEQKIMYTLDDLCDIELDMGDHMIELFHNKDCESNTNLDTFVSTYETEKGISFTKKQTKAIHTAIGNKFSVVCGLPGTGKSTIVDCICHYYKDETICLTGPTGMAVNNIRNKCTVKNSVIGTIHKLLFDGFYELKKYPQIMIIDEFSMVDNVLFYRVLEWCKVFQCKLILLADDQQLPPIGGGYPLGAIIRSKMFKVSHLKTIKRQNNGFLKNVILKLNKGETIVNDDFDKKTIFFYNYTEDNLQKLIKKFSMNATNCQIISPQHKHAEGTMNINKMVQSIYSKNNPSIYNNRQNKNNVIKENDLVVRTVNNYTETELFANGDIAYVSRNMEDGCIDVNYVHTNSKQQISVNELYEEFNLAYCLTVHKVQGSQYENIIIIIGDNHKYSWTNNDAKKLLYTAISRARDRCFILGNSKLFSMAQTINAVNKPSLFLKRFRSYEF</sequence>
<dbReference type="GO" id="GO:0003678">
    <property type="term" value="F:DNA helicase activity"/>
    <property type="evidence" value="ECO:0007669"/>
    <property type="project" value="UniProtKB-ARBA"/>
</dbReference>
<dbReference type="EMBL" id="MT663535">
    <property type="protein sequence ID" value="QOI90349.1"/>
    <property type="molecule type" value="Genomic_DNA"/>
</dbReference>
<evidence type="ECO:0000256" key="1">
    <source>
        <dbReference type="ARBA" id="ARBA00022741"/>
    </source>
</evidence>
<evidence type="ECO:0000259" key="3">
    <source>
        <dbReference type="Pfam" id="PF13538"/>
    </source>
</evidence>
<dbReference type="Pfam" id="PF13604">
    <property type="entry name" value="AAA_30"/>
    <property type="match status" value="1"/>
</dbReference>
<dbReference type="Pfam" id="PF13538">
    <property type="entry name" value="UvrD_C_2"/>
    <property type="match status" value="1"/>
</dbReference>
<organism evidence="4">
    <name type="scientific">Pyramimonas orientalis virus</name>
    <name type="common">PoV01</name>
    <dbReference type="NCBI Taxonomy" id="455367"/>
    <lineage>
        <taxon>Viruses</taxon>
        <taxon>Varidnaviria</taxon>
        <taxon>Bamfordvirae</taxon>
        <taxon>Nucleocytoviricota</taxon>
        <taxon>Megaviricetes</taxon>
        <taxon>Imitervirales</taxon>
        <taxon>Allomimiviridae</taxon>
        <taxon>Heliosvirus</taxon>
        <taxon>Heliosvirus raunefjordenense</taxon>
    </lineage>
</organism>
<dbReference type="Gene3D" id="3.40.50.300">
    <property type="entry name" value="P-loop containing nucleotide triphosphate hydrolases"/>
    <property type="match status" value="2"/>
</dbReference>
<name>A0A7L9AXM7_POV01</name>
<dbReference type="InterPro" id="IPR050534">
    <property type="entry name" value="Coronavir_polyprotein_1ab"/>
</dbReference>
<organismHost>
    <name type="scientific">Pyramimonas plurioculata</name>
    <dbReference type="NCBI Taxonomy" id="36893"/>
</organismHost>
<dbReference type="Gene3D" id="2.30.30.940">
    <property type="match status" value="1"/>
</dbReference>
<dbReference type="PANTHER" id="PTHR43788:SF6">
    <property type="entry name" value="DNA HELICASE B"/>
    <property type="match status" value="1"/>
</dbReference>
<dbReference type="SUPFAM" id="SSF52540">
    <property type="entry name" value="P-loop containing nucleoside triphosphate hydrolases"/>
    <property type="match status" value="1"/>
</dbReference>
<protein>
    <recommendedName>
        <fullName evidence="3">UvrD-like helicase C-terminal domain-containing protein</fullName>
    </recommendedName>
</protein>
<evidence type="ECO:0000313" key="4">
    <source>
        <dbReference type="EMBL" id="QOI90349.1"/>
    </source>
</evidence>
<gene>
    <name evidence="4" type="ORF">HWQ62_00212</name>
</gene>
<dbReference type="PANTHER" id="PTHR43788">
    <property type="entry name" value="DNA2/NAM7 HELICASE FAMILY MEMBER"/>
    <property type="match status" value="1"/>
</dbReference>
<dbReference type="InterPro" id="IPR027417">
    <property type="entry name" value="P-loop_NTPase"/>
</dbReference>
<dbReference type="CDD" id="cd18809">
    <property type="entry name" value="SF1_C_RecD"/>
    <property type="match status" value="1"/>
</dbReference>
<evidence type="ECO:0000256" key="2">
    <source>
        <dbReference type="ARBA" id="ARBA00022840"/>
    </source>
</evidence>
<dbReference type="InterPro" id="IPR027785">
    <property type="entry name" value="UvrD-like_helicase_C"/>
</dbReference>
<keyword evidence="1" id="KW-0547">Nucleotide-binding</keyword>
<accession>A0A7L9AXM7</accession>